<evidence type="ECO:0000259" key="2">
    <source>
        <dbReference type="Pfam" id="PF01627"/>
    </source>
</evidence>
<feature type="domain" description="HPt" evidence="2">
    <location>
        <begin position="45"/>
        <end position="115"/>
    </location>
</feature>
<dbReference type="OrthoDB" id="8454588at2"/>
<dbReference type="InterPro" id="IPR008207">
    <property type="entry name" value="Sig_transdc_His_kin_Hpt_dom"/>
</dbReference>
<dbReference type="Pfam" id="PF01627">
    <property type="entry name" value="Hpt"/>
    <property type="match status" value="1"/>
</dbReference>
<dbReference type="Gene3D" id="1.20.120.160">
    <property type="entry name" value="HPT domain"/>
    <property type="match status" value="1"/>
</dbReference>
<dbReference type="InterPro" id="IPR036641">
    <property type="entry name" value="HPT_dom_sf"/>
</dbReference>
<evidence type="ECO:0000313" key="3">
    <source>
        <dbReference type="EMBL" id="PSJ64337.1"/>
    </source>
</evidence>
<reference evidence="3 4" key="1">
    <citation type="submission" date="2018-03" db="EMBL/GenBank/DDBJ databases">
        <title>The draft genome of Mesorhizobium sp. 6GN-30.</title>
        <authorList>
            <person name="Liu L."/>
            <person name="Li L."/>
            <person name="Wang T."/>
            <person name="Zhang X."/>
            <person name="Liang L."/>
        </authorList>
    </citation>
    <scope>NUCLEOTIDE SEQUENCE [LARGE SCALE GENOMIC DNA]</scope>
    <source>
        <strain evidence="3 4">6GN30</strain>
    </source>
</reference>
<dbReference type="SUPFAM" id="SSF47226">
    <property type="entry name" value="Histidine-containing phosphotransfer domain, HPT domain"/>
    <property type="match status" value="1"/>
</dbReference>
<organism evidence="3 4">
    <name type="scientific">Kumtagia ephedrae</name>
    <dbReference type="NCBI Taxonomy" id="2116701"/>
    <lineage>
        <taxon>Bacteria</taxon>
        <taxon>Pseudomonadati</taxon>
        <taxon>Pseudomonadota</taxon>
        <taxon>Alphaproteobacteria</taxon>
        <taxon>Hyphomicrobiales</taxon>
        <taxon>Phyllobacteriaceae</taxon>
        <taxon>Kumtagia</taxon>
    </lineage>
</organism>
<dbReference type="GO" id="GO:0004672">
    <property type="term" value="F:protein kinase activity"/>
    <property type="evidence" value="ECO:0007669"/>
    <property type="project" value="UniProtKB-ARBA"/>
</dbReference>
<keyword evidence="3" id="KW-0808">Transferase</keyword>
<accession>A0A2P7SPH1</accession>
<dbReference type="AlphaFoldDB" id="A0A2P7SPH1"/>
<comment type="caution">
    <text evidence="3">The sequence shown here is derived from an EMBL/GenBank/DDBJ whole genome shotgun (WGS) entry which is preliminary data.</text>
</comment>
<gene>
    <name evidence="3" type="ORF">C7I84_05110</name>
</gene>
<proteinExistence type="predicted"/>
<evidence type="ECO:0000313" key="4">
    <source>
        <dbReference type="Proteomes" id="UP000241229"/>
    </source>
</evidence>
<keyword evidence="1" id="KW-0902">Two-component regulatory system</keyword>
<dbReference type="GO" id="GO:0000160">
    <property type="term" value="P:phosphorelay signal transduction system"/>
    <property type="evidence" value="ECO:0007669"/>
    <property type="project" value="UniProtKB-KW"/>
</dbReference>
<evidence type="ECO:0000256" key="1">
    <source>
        <dbReference type="ARBA" id="ARBA00023012"/>
    </source>
</evidence>
<dbReference type="Proteomes" id="UP000241229">
    <property type="component" value="Unassembled WGS sequence"/>
</dbReference>
<keyword evidence="3" id="KW-0418">Kinase</keyword>
<protein>
    <submittedName>
        <fullName evidence="3">Histidine kinase</fullName>
    </submittedName>
</protein>
<keyword evidence="4" id="KW-1185">Reference proteome</keyword>
<dbReference type="EMBL" id="PXYK01000004">
    <property type="protein sequence ID" value="PSJ64337.1"/>
    <property type="molecule type" value="Genomic_DNA"/>
</dbReference>
<name>A0A2P7SPH1_9HYPH</name>
<sequence>MLQNEMNAVAFSRPGGEAARTMRGRPIDLAHLARQTMGDRALEQEILGLFVQQTRQVRDRIGEAEPRECRQLAHGLVGSARGVGAFAIADCAAEIEAEPENRTARKRLARLIDEARDFVAAIGR</sequence>